<dbReference type="Proteomes" id="UP001347796">
    <property type="component" value="Unassembled WGS sequence"/>
</dbReference>
<keyword evidence="8" id="KW-0576">Peroxisome</keyword>
<dbReference type="SUPFAM" id="SSF50978">
    <property type="entry name" value="WD40 repeat-like"/>
    <property type="match status" value="1"/>
</dbReference>
<dbReference type="PROSITE" id="PS50294">
    <property type="entry name" value="WD_REPEATS_REGION"/>
    <property type="match status" value="4"/>
</dbReference>
<dbReference type="EMBL" id="JAZGQO010000014">
    <property type="protein sequence ID" value="KAK6171249.1"/>
    <property type="molecule type" value="Genomic_DNA"/>
</dbReference>
<comment type="caution">
    <text evidence="12">The sequence shown here is derived from an EMBL/GenBank/DDBJ whole genome shotgun (WGS) entry which is preliminary data.</text>
</comment>
<evidence type="ECO:0000256" key="8">
    <source>
        <dbReference type="ARBA" id="ARBA00023140"/>
    </source>
</evidence>
<evidence type="ECO:0000256" key="5">
    <source>
        <dbReference type="ARBA" id="ARBA00022574"/>
    </source>
</evidence>
<dbReference type="InterPro" id="IPR019775">
    <property type="entry name" value="WD40_repeat_CS"/>
</dbReference>
<evidence type="ECO:0000256" key="4">
    <source>
        <dbReference type="ARBA" id="ARBA00022490"/>
    </source>
</evidence>
<feature type="repeat" description="WD" evidence="11">
    <location>
        <begin position="100"/>
        <end position="143"/>
    </location>
</feature>
<name>A0AAN8J8K9_PATCE</name>
<evidence type="ECO:0000313" key="12">
    <source>
        <dbReference type="EMBL" id="KAK6171249.1"/>
    </source>
</evidence>
<evidence type="ECO:0000256" key="9">
    <source>
        <dbReference type="ARBA" id="ARBA00024017"/>
    </source>
</evidence>
<protein>
    <recommendedName>
        <fullName evidence="10">Peroxin-7</fullName>
    </recommendedName>
</protein>
<gene>
    <name evidence="12" type="ORF">SNE40_019477</name>
</gene>
<dbReference type="Pfam" id="PF00400">
    <property type="entry name" value="WD40"/>
    <property type="match status" value="5"/>
</dbReference>
<dbReference type="InterPro" id="IPR015943">
    <property type="entry name" value="WD40/YVTN_repeat-like_dom_sf"/>
</dbReference>
<accession>A0AAN8J8K9</accession>
<keyword evidence="13" id="KW-1185">Reference proteome</keyword>
<feature type="repeat" description="WD" evidence="11">
    <location>
        <begin position="66"/>
        <end position="91"/>
    </location>
</feature>
<comment type="similarity">
    <text evidence="9">Belongs to the WD repeat peroxin-7 family.</text>
</comment>
<keyword evidence="7" id="KW-0653">Protein transport</keyword>
<feature type="repeat" description="WD" evidence="11">
    <location>
        <begin position="144"/>
        <end position="186"/>
    </location>
</feature>
<dbReference type="InterPro" id="IPR044536">
    <property type="entry name" value="PEX7"/>
</dbReference>
<dbReference type="CDD" id="cd00200">
    <property type="entry name" value="WD40"/>
    <property type="match status" value="1"/>
</dbReference>
<evidence type="ECO:0000256" key="2">
    <source>
        <dbReference type="ARBA" id="ARBA00004514"/>
    </source>
</evidence>
<dbReference type="AlphaFoldDB" id="A0AAN8J8K9"/>
<organism evidence="12 13">
    <name type="scientific">Patella caerulea</name>
    <name type="common">Rayed Mediterranean limpet</name>
    <dbReference type="NCBI Taxonomy" id="87958"/>
    <lineage>
        <taxon>Eukaryota</taxon>
        <taxon>Metazoa</taxon>
        <taxon>Spiralia</taxon>
        <taxon>Lophotrochozoa</taxon>
        <taxon>Mollusca</taxon>
        <taxon>Gastropoda</taxon>
        <taxon>Patellogastropoda</taxon>
        <taxon>Patelloidea</taxon>
        <taxon>Patellidae</taxon>
        <taxon>Patella</taxon>
    </lineage>
</organism>
<dbReference type="InterPro" id="IPR036322">
    <property type="entry name" value="WD40_repeat_dom_sf"/>
</dbReference>
<evidence type="ECO:0000256" key="1">
    <source>
        <dbReference type="ARBA" id="ARBA00004253"/>
    </source>
</evidence>
<dbReference type="PANTHER" id="PTHR46027">
    <property type="entry name" value="PEROXISOMAL TARGETING SIGNAL 2 RECEPTOR"/>
    <property type="match status" value="1"/>
</dbReference>
<dbReference type="GO" id="GO:0005782">
    <property type="term" value="C:peroxisomal matrix"/>
    <property type="evidence" value="ECO:0007669"/>
    <property type="project" value="UniProtKB-SubCell"/>
</dbReference>
<keyword evidence="4" id="KW-0963">Cytoplasm</keyword>
<dbReference type="GO" id="GO:0005053">
    <property type="term" value="F:peroxisome matrix targeting signal-2 binding"/>
    <property type="evidence" value="ECO:0007669"/>
    <property type="project" value="InterPro"/>
</dbReference>
<dbReference type="PANTHER" id="PTHR46027:SF1">
    <property type="entry name" value="PEROXISOMAL TARGETING SIGNAL 2 RECEPTOR"/>
    <property type="match status" value="1"/>
</dbReference>
<evidence type="ECO:0000256" key="6">
    <source>
        <dbReference type="ARBA" id="ARBA00022737"/>
    </source>
</evidence>
<dbReference type="SMART" id="SM00320">
    <property type="entry name" value="WD40"/>
    <property type="match status" value="6"/>
</dbReference>
<dbReference type="PROSITE" id="PS50082">
    <property type="entry name" value="WD_REPEATS_2"/>
    <property type="match status" value="5"/>
</dbReference>
<dbReference type="Gene3D" id="2.130.10.10">
    <property type="entry name" value="YVTN repeat-like/Quinoprotein amine dehydrogenase"/>
    <property type="match status" value="1"/>
</dbReference>
<evidence type="ECO:0000256" key="10">
    <source>
        <dbReference type="ARBA" id="ARBA00032565"/>
    </source>
</evidence>
<keyword evidence="5 11" id="KW-0853">WD repeat</keyword>
<evidence type="ECO:0000256" key="7">
    <source>
        <dbReference type="ARBA" id="ARBA00022927"/>
    </source>
</evidence>
<dbReference type="GO" id="GO:0016558">
    <property type="term" value="P:protein import into peroxisome matrix"/>
    <property type="evidence" value="ECO:0007669"/>
    <property type="project" value="InterPro"/>
</dbReference>
<feature type="repeat" description="WD" evidence="11">
    <location>
        <begin position="188"/>
        <end position="223"/>
    </location>
</feature>
<evidence type="ECO:0000256" key="11">
    <source>
        <dbReference type="PROSITE-ProRule" id="PRU00221"/>
    </source>
</evidence>
<dbReference type="PROSITE" id="PS00678">
    <property type="entry name" value="WD_REPEATS_1"/>
    <property type="match status" value="3"/>
</dbReference>
<evidence type="ECO:0000313" key="13">
    <source>
        <dbReference type="Proteomes" id="UP001347796"/>
    </source>
</evidence>
<keyword evidence="6" id="KW-0677">Repeat</keyword>
<keyword evidence="3" id="KW-0813">Transport</keyword>
<proteinExistence type="inferred from homology"/>
<dbReference type="GO" id="GO:0005829">
    <property type="term" value="C:cytosol"/>
    <property type="evidence" value="ECO:0007669"/>
    <property type="project" value="UniProtKB-SubCell"/>
</dbReference>
<dbReference type="PRINTS" id="PR00320">
    <property type="entry name" value="GPROTEINBRPT"/>
</dbReference>
<feature type="repeat" description="WD" evidence="11">
    <location>
        <begin position="232"/>
        <end position="274"/>
    </location>
</feature>
<sequence length="316" mass="35852">MNLSFKTNSRHGYSVKFSPYFPHRIACATSQYYGIAGCGTLFILDTVGDQIIVVQTFDWKEGLFDVTWAENNENIVISASGDGTLQIWDINQPKGPLRVLAEHTKEVNSIDWSQTRDENLLLSGSWDGTIKLWDIFQERSLSTYKGHDNIVYSVNWSPRLPSCFASGSGDQTVRVWDARKHNVPATVIPAHQAEILTCDWSKYDENIIISGGVDGIIRCWDIRKTGCCLLELLGHQYAVRRIKTSPFVRNVIASCSYDFSVRIWDLTSGHQLQMIEHHTEFVYGLDWNLHIPGQIADCSWDEFVRIYQPIACLPAS</sequence>
<reference evidence="12 13" key="1">
    <citation type="submission" date="2024-01" db="EMBL/GenBank/DDBJ databases">
        <title>The genome of the rayed Mediterranean limpet Patella caerulea (Linnaeus, 1758).</title>
        <authorList>
            <person name="Anh-Thu Weber A."/>
            <person name="Halstead-Nussloch G."/>
        </authorList>
    </citation>
    <scope>NUCLEOTIDE SEQUENCE [LARGE SCALE GENOMIC DNA]</scope>
    <source>
        <strain evidence="12">AATW-2023a</strain>
        <tissue evidence="12">Whole specimen</tissue>
    </source>
</reference>
<dbReference type="InterPro" id="IPR001680">
    <property type="entry name" value="WD40_rpt"/>
</dbReference>
<evidence type="ECO:0000256" key="3">
    <source>
        <dbReference type="ARBA" id="ARBA00022448"/>
    </source>
</evidence>
<dbReference type="InterPro" id="IPR020472">
    <property type="entry name" value="WD40_PAC1"/>
</dbReference>
<comment type="subcellular location">
    <subcellularLocation>
        <location evidence="2">Cytoplasm</location>
        <location evidence="2">Cytosol</location>
    </subcellularLocation>
    <subcellularLocation>
        <location evidence="1">Peroxisome matrix</location>
    </subcellularLocation>
</comment>